<evidence type="ECO:0000313" key="3">
    <source>
        <dbReference type="Proteomes" id="UP000219788"/>
    </source>
</evidence>
<dbReference type="RefSeq" id="WP_098143427.1">
    <property type="nucleotide sequence ID" value="NZ_PDDV01000013.1"/>
</dbReference>
<feature type="transmembrane region" description="Helical" evidence="1">
    <location>
        <begin position="32"/>
        <end position="50"/>
    </location>
</feature>
<protein>
    <submittedName>
        <fullName evidence="2">Uncharacterized protein</fullName>
    </submittedName>
</protein>
<name>A0A2A7U5Y1_EDWTA</name>
<evidence type="ECO:0000256" key="1">
    <source>
        <dbReference type="SAM" id="Phobius"/>
    </source>
</evidence>
<keyword evidence="1" id="KW-0472">Membrane</keyword>
<evidence type="ECO:0000313" key="2">
    <source>
        <dbReference type="EMBL" id="PEH73698.1"/>
    </source>
</evidence>
<keyword evidence="1" id="KW-1133">Transmembrane helix</keyword>
<dbReference type="EMBL" id="PDDV01000013">
    <property type="protein sequence ID" value="PEH73698.1"/>
    <property type="molecule type" value="Genomic_DNA"/>
</dbReference>
<accession>A0A2A7U5Y1</accession>
<comment type="caution">
    <text evidence="2">The sequence shown here is derived from an EMBL/GenBank/DDBJ whole genome shotgun (WGS) entry which is preliminary data.</text>
</comment>
<dbReference type="AlphaFoldDB" id="A0A2A7U5Y1"/>
<reference evidence="3" key="1">
    <citation type="submission" date="2017-09" db="EMBL/GenBank/DDBJ databases">
        <title>FDA dAtabase for Regulatory Grade micrObial Sequences (FDA-ARGOS): Supporting development and validation of Infectious Disease Dx tests.</title>
        <authorList>
            <person name="Goldberg B."/>
            <person name="Campos J."/>
            <person name="Tallon L."/>
            <person name="Sadzewicz L."/>
            <person name="Ott S."/>
            <person name="Zhao X."/>
            <person name="Nagaraj S."/>
            <person name="Vavikolanu K."/>
            <person name="Aluvathingal J."/>
            <person name="Nadendla S."/>
            <person name="Geyer C."/>
            <person name="Sichtig H."/>
        </authorList>
    </citation>
    <scope>NUCLEOTIDE SEQUENCE [LARGE SCALE GENOMIC DNA]</scope>
    <source>
        <strain evidence="3">FDAARGOS_370</strain>
    </source>
</reference>
<dbReference type="Proteomes" id="UP000219788">
    <property type="component" value="Unassembled WGS sequence"/>
</dbReference>
<keyword evidence="1" id="KW-0812">Transmembrane</keyword>
<organism evidence="2 3">
    <name type="scientific">Edwardsiella tarda</name>
    <dbReference type="NCBI Taxonomy" id="636"/>
    <lineage>
        <taxon>Bacteria</taxon>
        <taxon>Pseudomonadati</taxon>
        <taxon>Pseudomonadota</taxon>
        <taxon>Gammaproteobacteria</taxon>
        <taxon>Enterobacterales</taxon>
        <taxon>Hafniaceae</taxon>
        <taxon>Edwardsiella</taxon>
    </lineage>
</organism>
<gene>
    <name evidence="2" type="ORF">CRM76_18065</name>
</gene>
<dbReference type="STRING" id="636.AAW15_13395"/>
<sequence length="86" mass="9610">MKKMTAYSMPKTLTLGQKTVMAVEYFIKPKTKLIIAIALIFEILLHSINIQQHIMTSLVGFHSDQRLTISGVSTQSAPDAPTLFLF</sequence>
<proteinExistence type="predicted"/>